<dbReference type="EMBL" id="SIDB01000007">
    <property type="protein sequence ID" value="KAI3430685.1"/>
    <property type="molecule type" value="Genomic_DNA"/>
</dbReference>
<dbReference type="Pfam" id="PF00089">
    <property type="entry name" value="Trypsin"/>
    <property type="match status" value="1"/>
</dbReference>
<dbReference type="Gene3D" id="2.40.10.10">
    <property type="entry name" value="Trypsin-like serine proteases"/>
    <property type="match status" value="1"/>
</dbReference>
<evidence type="ECO:0000313" key="3">
    <source>
        <dbReference type="EMBL" id="KAI3430685.1"/>
    </source>
</evidence>
<comment type="caution">
    <text evidence="3">The sequence shown here is derived from an EMBL/GenBank/DDBJ whole genome shotgun (WGS) entry which is preliminary data.</text>
</comment>
<feature type="domain" description="Peptidase S1" evidence="2">
    <location>
        <begin position="1"/>
        <end position="246"/>
    </location>
</feature>
<evidence type="ECO:0000259" key="2">
    <source>
        <dbReference type="PROSITE" id="PS50240"/>
    </source>
</evidence>
<dbReference type="PANTHER" id="PTHR24253:SF170">
    <property type="entry name" value="PEPTIDASE S1 DOMAIN-CONTAINING PROTEIN"/>
    <property type="match status" value="1"/>
</dbReference>
<dbReference type="GO" id="GO:0004252">
    <property type="term" value="F:serine-type endopeptidase activity"/>
    <property type="evidence" value="ECO:0007669"/>
    <property type="project" value="InterPro"/>
</dbReference>
<evidence type="ECO:0000256" key="1">
    <source>
        <dbReference type="ARBA" id="ARBA00023157"/>
    </source>
</evidence>
<proteinExistence type="predicted"/>
<dbReference type="SMART" id="SM00020">
    <property type="entry name" value="Tryp_SPc"/>
    <property type="match status" value="1"/>
</dbReference>
<dbReference type="InterPro" id="IPR009003">
    <property type="entry name" value="Peptidase_S1_PA"/>
</dbReference>
<reference evidence="3" key="2">
    <citation type="submission" date="2020-11" db="EMBL/GenBank/DDBJ databases">
        <authorList>
            <person name="Cecchin M."/>
            <person name="Marcolungo L."/>
            <person name="Rossato M."/>
            <person name="Girolomoni L."/>
            <person name="Cosentino E."/>
            <person name="Cuine S."/>
            <person name="Li-Beisson Y."/>
            <person name="Delledonne M."/>
            <person name="Ballottari M."/>
        </authorList>
    </citation>
    <scope>NUCLEOTIDE SEQUENCE</scope>
    <source>
        <strain evidence="3">211/11P</strain>
        <tissue evidence="3">Whole cell</tissue>
    </source>
</reference>
<gene>
    <name evidence="3" type="ORF">D9Q98_005274</name>
</gene>
<name>A0A9D4TNZ2_CHLVU</name>
<dbReference type="InterPro" id="IPR001254">
    <property type="entry name" value="Trypsin_dom"/>
</dbReference>
<dbReference type="AlphaFoldDB" id="A0A9D4TNZ2"/>
<dbReference type="PANTHER" id="PTHR24253">
    <property type="entry name" value="TRANSMEMBRANE PROTEASE SERINE"/>
    <property type="match status" value="1"/>
</dbReference>
<dbReference type="GO" id="GO:0006508">
    <property type="term" value="P:proteolysis"/>
    <property type="evidence" value="ECO:0007669"/>
    <property type="project" value="InterPro"/>
</dbReference>
<sequence length="285" mass="29165">MRTTSLALAAAAAHCAADDFGDLRPRLTVLCNSTLLGASGDGAQFRRVQQILLHPDSAPAEARAQLLSASKADVSAGGFGAGDLALALLDSPILDIPPVKVATAAAMQGIGAPGQELWVVGWGAVNSDRNEATAYPFTLREAALPLVPAERCEALYEETGVTEDGRSGWIDPNASFCAGYTSGVQSLPCEGDSGGPLLYAPTLDDPATHVQVGLVNGGAGLCGGPSLPAIFSRLDHYQSWIAAALAEVDSRASELDILTGVGPGVAQAEQFVSRELGDGTASKQP</sequence>
<accession>A0A9D4TNZ2</accession>
<keyword evidence="1" id="KW-1015">Disulfide bond</keyword>
<reference evidence="3" key="1">
    <citation type="journal article" date="2019" name="Plant J.">
        <title>Chlorella vulgaris genome assembly and annotation reveals the molecular basis for metabolic acclimation to high light conditions.</title>
        <authorList>
            <person name="Cecchin M."/>
            <person name="Marcolungo L."/>
            <person name="Rossato M."/>
            <person name="Girolomoni L."/>
            <person name="Cosentino E."/>
            <person name="Cuine S."/>
            <person name="Li-Beisson Y."/>
            <person name="Delledonne M."/>
            <person name="Ballottari M."/>
        </authorList>
    </citation>
    <scope>NUCLEOTIDE SEQUENCE</scope>
    <source>
        <strain evidence="3">211/11P</strain>
    </source>
</reference>
<dbReference type="PROSITE" id="PS50240">
    <property type="entry name" value="TRYPSIN_DOM"/>
    <property type="match status" value="1"/>
</dbReference>
<evidence type="ECO:0000313" key="4">
    <source>
        <dbReference type="Proteomes" id="UP001055712"/>
    </source>
</evidence>
<dbReference type="OrthoDB" id="512168at2759"/>
<keyword evidence="4" id="KW-1185">Reference proteome</keyword>
<organism evidence="3 4">
    <name type="scientific">Chlorella vulgaris</name>
    <name type="common">Green alga</name>
    <dbReference type="NCBI Taxonomy" id="3077"/>
    <lineage>
        <taxon>Eukaryota</taxon>
        <taxon>Viridiplantae</taxon>
        <taxon>Chlorophyta</taxon>
        <taxon>core chlorophytes</taxon>
        <taxon>Trebouxiophyceae</taxon>
        <taxon>Chlorellales</taxon>
        <taxon>Chlorellaceae</taxon>
        <taxon>Chlorella clade</taxon>
        <taxon>Chlorella</taxon>
    </lineage>
</organism>
<dbReference type="InterPro" id="IPR043504">
    <property type="entry name" value="Peptidase_S1_PA_chymotrypsin"/>
</dbReference>
<dbReference type="Proteomes" id="UP001055712">
    <property type="component" value="Unassembled WGS sequence"/>
</dbReference>
<dbReference type="SUPFAM" id="SSF50494">
    <property type="entry name" value="Trypsin-like serine proteases"/>
    <property type="match status" value="1"/>
</dbReference>
<protein>
    <recommendedName>
        <fullName evidence="2">Peptidase S1 domain-containing protein</fullName>
    </recommendedName>
</protein>